<dbReference type="SUPFAM" id="SSF48452">
    <property type="entry name" value="TPR-like"/>
    <property type="match status" value="1"/>
</dbReference>
<evidence type="ECO:0000256" key="2">
    <source>
        <dbReference type="PROSITE-ProRule" id="PRU01091"/>
    </source>
</evidence>
<dbReference type="AlphaFoldDB" id="A0A2W5KKQ0"/>
<dbReference type="Pfam" id="PF00486">
    <property type="entry name" value="Trans_reg_C"/>
    <property type="match status" value="1"/>
</dbReference>
<dbReference type="CDD" id="cd00383">
    <property type="entry name" value="trans_reg_C"/>
    <property type="match status" value="1"/>
</dbReference>
<evidence type="ECO:0000256" key="3">
    <source>
        <dbReference type="SAM" id="MobiDB-lite"/>
    </source>
</evidence>
<feature type="transmembrane region" description="Helical" evidence="4">
    <location>
        <begin position="149"/>
        <end position="167"/>
    </location>
</feature>
<reference evidence="6 7" key="1">
    <citation type="submission" date="2017-08" db="EMBL/GenBank/DDBJ databases">
        <title>Infants hospitalized years apart are colonized by the same room-sourced microbial strains.</title>
        <authorList>
            <person name="Brooks B."/>
            <person name="Olm M.R."/>
            <person name="Firek B.A."/>
            <person name="Baker R."/>
            <person name="Thomas B.C."/>
            <person name="Morowitz M.J."/>
            <person name="Banfield J.F."/>
        </authorList>
    </citation>
    <scope>NUCLEOTIDE SEQUENCE [LARGE SCALE GENOMIC DNA]</scope>
    <source>
        <strain evidence="6">S2_005_003_R2_42</strain>
    </source>
</reference>
<evidence type="ECO:0000259" key="5">
    <source>
        <dbReference type="PROSITE" id="PS51755"/>
    </source>
</evidence>
<keyword evidence="1 2" id="KW-0238">DNA-binding</keyword>
<dbReference type="GO" id="GO:0003677">
    <property type="term" value="F:DNA binding"/>
    <property type="evidence" value="ECO:0007669"/>
    <property type="project" value="UniProtKB-UniRule"/>
</dbReference>
<dbReference type="GO" id="GO:0006355">
    <property type="term" value="P:regulation of DNA-templated transcription"/>
    <property type="evidence" value="ECO:0007669"/>
    <property type="project" value="InterPro"/>
</dbReference>
<dbReference type="Gene3D" id="1.25.40.10">
    <property type="entry name" value="Tetratricopeptide repeat domain"/>
    <property type="match status" value="1"/>
</dbReference>
<comment type="caution">
    <text evidence="6">The sequence shown here is derived from an EMBL/GenBank/DDBJ whole genome shotgun (WGS) entry which is preliminary data.</text>
</comment>
<keyword evidence="4" id="KW-0472">Membrane</keyword>
<name>A0A2W5KKQ0_9GAMM</name>
<dbReference type="InterPro" id="IPR016032">
    <property type="entry name" value="Sig_transdc_resp-reg_C-effctor"/>
</dbReference>
<evidence type="ECO:0000313" key="7">
    <source>
        <dbReference type="Proteomes" id="UP000249046"/>
    </source>
</evidence>
<dbReference type="SMART" id="SM00862">
    <property type="entry name" value="Trans_reg_C"/>
    <property type="match status" value="1"/>
</dbReference>
<sequence length="793" mass="83222">MSARILYRFGDFLLCPATREFRQGGVVLPVPARVFDCLVYLIEHRDRAVGRDELGAAVWGRTDVSEPQLTQAILRARRLLGEGSGQPSCIRTIPKFGYRWACEVSVEPAEPDAPASGPATAAGGEPAGEASVAAAPPDTAPKPRPRWRVAVAALAAILAMLALAVIWREQPVPAPQALPVAAPSGALVVPVEVGSGRDHAWVRLGAMDMIAQRLRTAGLAVAASETTLALLAARPAAEDLDALARRVGASWIVASRADRSARGWRVGLRATDADGRQRSASGEAEDVLTAVQVATDALLAQIGLSAPPAATRDPAVEEVLQRAQAAMLENDLQGAARILTETPLPASAQPELRYQLASLAHRAGRLDEAERMLQDLLDDESAAADGALRGRIHYGLGAIAMMRDRAAVAEQAFEQSLQSLDRERQRLDYGKALAGRGGARLTLGRVGEGLDDLGEARVLLEQAGDRLALARLNLNYGIVLLLRDRPAQAVTALTEALDQLEPFGALNERAHGYSALVNARLALLDLAGARAANEAARALLTRIGDPLSRAEILIDRAALLIAEGRDAELDSTFEALAALGLADHARLDGRRDVLRARRAWDRGDAVAAADAARAAVLKLAASEPDTAADVLLLGQRALLSLGRGDEAAAALAAAAPLLGATRDGRMPIGLRLARAELAAATGRPTAADEFAAAQADVDVRDVPAQSLAVAVSIVPYLLRSGRVEAASAVVGRLPAAASGVFEGALLQVRVHQALGHRQAWAEALQHARSLAGARPIPVDLQSPPSNARIAGSR</sequence>
<feature type="domain" description="OmpR/PhoB-type" evidence="5">
    <location>
        <begin position="4"/>
        <end position="102"/>
    </location>
</feature>
<feature type="DNA-binding region" description="OmpR/PhoB-type" evidence="2">
    <location>
        <begin position="4"/>
        <end position="102"/>
    </location>
</feature>
<dbReference type="SUPFAM" id="SSF46894">
    <property type="entry name" value="C-terminal effector domain of the bipartite response regulators"/>
    <property type="match status" value="1"/>
</dbReference>
<dbReference type="Proteomes" id="UP000249046">
    <property type="component" value="Unassembled WGS sequence"/>
</dbReference>
<evidence type="ECO:0000256" key="1">
    <source>
        <dbReference type="ARBA" id="ARBA00023125"/>
    </source>
</evidence>
<dbReference type="EMBL" id="QFPO01000005">
    <property type="protein sequence ID" value="PZQ16599.1"/>
    <property type="molecule type" value="Genomic_DNA"/>
</dbReference>
<accession>A0A2W5KKQ0</accession>
<proteinExistence type="predicted"/>
<dbReference type="Gene3D" id="1.10.10.10">
    <property type="entry name" value="Winged helix-like DNA-binding domain superfamily/Winged helix DNA-binding domain"/>
    <property type="match status" value="1"/>
</dbReference>
<protein>
    <recommendedName>
        <fullName evidence="5">OmpR/PhoB-type domain-containing protein</fullName>
    </recommendedName>
</protein>
<evidence type="ECO:0000313" key="6">
    <source>
        <dbReference type="EMBL" id="PZQ16599.1"/>
    </source>
</evidence>
<organism evidence="6 7">
    <name type="scientific">Rhodanobacter denitrificans</name>
    <dbReference type="NCBI Taxonomy" id="666685"/>
    <lineage>
        <taxon>Bacteria</taxon>
        <taxon>Pseudomonadati</taxon>
        <taxon>Pseudomonadota</taxon>
        <taxon>Gammaproteobacteria</taxon>
        <taxon>Lysobacterales</taxon>
        <taxon>Rhodanobacteraceae</taxon>
        <taxon>Rhodanobacter</taxon>
    </lineage>
</organism>
<feature type="compositionally biased region" description="Low complexity" evidence="3">
    <location>
        <begin position="112"/>
        <end position="137"/>
    </location>
</feature>
<evidence type="ECO:0000256" key="4">
    <source>
        <dbReference type="SAM" id="Phobius"/>
    </source>
</evidence>
<keyword evidence="4" id="KW-1133">Transmembrane helix</keyword>
<dbReference type="InterPro" id="IPR036388">
    <property type="entry name" value="WH-like_DNA-bd_sf"/>
</dbReference>
<dbReference type="PROSITE" id="PS51755">
    <property type="entry name" value="OMPR_PHOB"/>
    <property type="match status" value="1"/>
</dbReference>
<gene>
    <name evidence="6" type="ORF">DI564_08230</name>
</gene>
<dbReference type="InterPro" id="IPR001867">
    <property type="entry name" value="OmpR/PhoB-type_DNA-bd"/>
</dbReference>
<feature type="region of interest" description="Disordered" evidence="3">
    <location>
        <begin position="109"/>
        <end position="142"/>
    </location>
</feature>
<dbReference type="GO" id="GO:0000160">
    <property type="term" value="P:phosphorelay signal transduction system"/>
    <property type="evidence" value="ECO:0007669"/>
    <property type="project" value="InterPro"/>
</dbReference>
<keyword evidence="4" id="KW-0812">Transmembrane</keyword>
<dbReference type="InterPro" id="IPR011990">
    <property type="entry name" value="TPR-like_helical_dom_sf"/>
</dbReference>